<protein>
    <submittedName>
        <fullName evidence="2">Uncharacterized protein</fullName>
    </submittedName>
</protein>
<proteinExistence type="predicted"/>
<organism evidence="2 3">
    <name type="scientific">Trichinella pseudospiralis</name>
    <name type="common">Parasitic roundworm</name>
    <dbReference type="NCBI Taxonomy" id="6337"/>
    <lineage>
        <taxon>Eukaryota</taxon>
        <taxon>Metazoa</taxon>
        <taxon>Ecdysozoa</taxon>
        <taxon>Nematoda</taxon>
        <taxon>Enoplea</taxon>
        <taxon>Dorylaimia</taxon>
        <taxon>Trichinellida</taxon>
        <taxon>Trichinellidae</taxon>
        <taxon>Trichinella</taxon>
    </lineage>
</organism>
<feature type="region of interest" description="Disordered" evidence="1">
    <location>
        <begin position="29"/>
        <end position="52"/>
    </location>
</feature>
<reference evidence="2 3" key="1">
    <citation type="submission" date="2015-01" db="EMBL/GenBank/DDBJ databases">
        <title>Evolution of Trichinella species and genotypes.</title>
        <authorList>
            <person name="Korhonen P.K."/>
            <person name="Edoardo P."/>
            <person name="Giuseppe L.R."/>
            <person name="Gasser R.B."/>
        </authorList>
    </citation>
    <scope>NUCLEOTIDE SEQUENCE [LARGE SCALE GENOMIC DNA]</scope>
    <source>
        <strain evidence="2">ISS470</strain>
    </source>
</reference>
<dbReference type="EMBL" id="JYDT01000012">
    <property type="protein sequence ID" value="KRY91581.1"/>
    <property type="molecule type" value="Genomic_DNA"/>
</dbReference>
<evidence type="ECO:0000313" key="3">
    <source>
        <dbReference type="Proteomes" id="UP000054995"/>
    </source>
</evidence>
<keyword evidence="3" id="KW-1185">Reference proteome</keyword>
<accession>A0A0V1G016</accession>
<evidence type="ECO:0000256" key="1">
    <source>
        <dbReference type="SAM" id="MobiDB-lite"/>
    </source>
</evidence>
<dbReference type="AlphaFoldDB" id="A0A0V1G016"/>
<comment type="caution">
    <text evidence="2">The sequence shown here is derived from an EMBL/GenBank/DDBJ whole genome shotgun (WGS) entry which is preliminary data.</text>
</comment>
<gene>
    <name evidence="2" type="ORF">T4D_14704</name>
</gene>
<evidence type="ECO:0000313" key="2">
    <source>
        <dbReference type="EMBL" id="KRY91581.1"/>
    </source>
</evidence>
<name>A0A0V1G016_TRIPS</name>
<dbReference type="Proteomes" id="UP000054995">
    <property type="component" value="Unassembled WGS sequence"/>
</dbReference>
<sequence length="69" mass="8171">MAVPKIEGNSAKIAPPYVRHKESYRNATRKPYFSYTETEQQNMNKKKTESSNKEFRFIMMHKILTDSKD</sequence>